<feature type="compositionally biased region" description="Basic and acidic residues" evidence="2">
    <location>
        <begin position="527"/>
        <end position="536"/>
    </location>
</feature>
<dbReference type="AlphaFoldDB" id="A0ABD3FKY8"/>
<gene>
    <name evidence="3" type="ORF">V7S43_008042</name>
</gene>
<keyword evidence="1" id="KW-0175">Coiled coil</keyword>
<accession>A0ABD3FKY8</accession>
<keyword evidence="4" id="KW-1185">Reference proteome</keyword>
<feature type="coiled-coil region" evidence="1">
    <location>
        <begin position="363"/>
        <end position="390"/>
    </location>
</feature>
<evidence type="ECO:0000256" key="1">
    <source>
        <dbReference type="SAM" id="Coils"/>
    </source>
</evidence>
<feature type="coiled-coil region" evidence="1">
    <location>
        <begin position="102"/>
        <end position="129"/>
    </location>
</feature>
<sequence>MATSMEQDELERGDGAWENIQEVLRFSFRRLWKVFAGVDGRVSVEFLCLFYWVGHVCTHVSKVQELHKAVAIQTSDCQRQQQHLEAIAQTLNAMSEQLRVTSEQEESTKQQVEARLQQLECHIHDQMKEHTTTEENTPDKVSITKVERRLNLLEEELGHIVTAIDQKADADDVLEQRRSLEEAIRKRCTKEAFDHEVLVLQERLKHQRQELEKTFTTSTSAFKAQQEAFLHSEMETWTAKAQELSRTSLQVILDQETQRQREVVGTMDIQIKLCCEALEAQQKRLDDVKKEIQEQFCVTIAADREDVARQCSEAHSRIDFQFRSQEEALDRIRDDRRGIREEITNAVSQSVQEATVAVDELDRRVLDRQLQELEKLHHQLTEEIQLTLANTLKASEAAKDKELRKMRQHQHVVGRKVAELDQMLQLMGRQLIQNTSQLQVVRNEQLVHNFQTEDAGYDDELLLQYDDAIEDVTLDEVAQTPPQIKADLGQEDAELLTRRSQHQELQQQLDKKLRDYSQVLGSSQQPAKEHGEQPRK</sequence>
<comment type="caution">
    <text evidence="3">The sequence shown here is derived from an EMBL/GenBank/DDBJ whole genome shotgun (WGS) entry which is preliminary data.</text>
</comment>
<dbReference type="Proteomes" id="UP001632037">
    <property type="component" value="Unassembled WGS sequence"/>
</dbReference>
<evidence type="ECO:0000313" key="4">
    <source>
        <dbReference type="Proteomes" id="UP001632037"/>
    </source>
</evidence>
<protein>
    <submittedName>
        <fullName evidence="3">Uncharacterized protein</fullName>
    </submittedName>
</protein>
<feature type="region of interest" description="Disordered" evidence="2">
    <location>
        <begin position="498"/>
        <end position="536"/>
    </location>
</feature>
<dbReference type="EMBL" id="JBIMZQ010000015">
    <property type="protein sequence ID" value="KAL3667101.1"/>
    <property type="molecule type" value="Genomic_DNA"/>
</dbReference>
<evidence type="ECO:0000256" key="2">
    <source>
        <dbReference type="SAM" id="MobiDB-lite"/>
    </source>
</evidence>
<reference evidence="3 4" key="1">
    <citation type="submission" date="2024-09" db="EMBL/GenBank/DDBJ databases">
        <title>Genome sequencing and assembly of Phytophthora oleae, isolate VK10A, causative agent of rot of olive drupes.</title>
        <authorList>
            <person name="Conti Taguali S."/>
            <person name="Riolo M."/>
            <person name="La Spada F."/>
            <person name="Cacciola S.O."/>
            <person name="Dionisio G."/>
        </authorList>
    </citation>
    <scope>NUCLEOTIDE SEQUENCE [LARGE SCALE GENOMIC DNA]</scope>
    <source>
        <strain evidence="3 4">VK10A</strain>
    </source>
</reference>
<proteinExistence type="predicted"/>
<name>A0ABD3FKY8_9STRA</name>
<evidence type="ECO:0000313" key="3">
    <source>
        <dbReference type="EMBL" id="KAL3667101.1"/>
    </source>
</evidence>
<organism evidence="3 4">
    <name type="scientific">Phytophthora oleae</name>
    <dbReference type="NCBI Taxonomy" id="2107226"/>
    <lineage>
        <taxon>Eukaryota</taxon>
        <taxon>Sar</taxon>
        <taxon>Stramenopiles</taxon>
        <taxon>Oomycota</taxon>
        <taxon>Peronosporomycetes</taxon>
        <taxon>Peronosporales</taxon>
        <taxon>Peronosporaceae</taxon>
        <taxon>Phytophthora</taxon>
    </lineage>
</organism>